<dbReference type="RefSeq" id="WP_147100285.1">
    <property type="nucleotide sequence ID" value="NZ_VOOS01000003.1"/>
</dbReference>
<dbReference type="Proteomes" id="UP000321721">
    <property type="component" value="Unassembled WGS sequence"/>
</dbReference>
<sequence>MKRELFIGLLVLISINIKAQLVVNTGTMTPTQYVQNVLVGGGVAVSNVTFFGAAGQLGDFDSQNANVGINQGLVLSSGNVVNSVGPNNDSGFGTSDNLNGPGDPDLQALSGIGMNDVAILEFDFIPSGDSIKFNYVFGSEEYMEWVGGGVNDAFGFFLSGPGIAGPFSNSAVNLAKIPGTNTAVSIDDVNAFTNQAYYIDNGDGNSAPFNADPQYVQYDGLTVTLVAEAQVQCGQLYHIKIAIADGGDGSLNSGVFLEGGSFSSNEIAIDISVPTLDVVNGMPAVIEGCSEAIISFTRSDISDSLVITFNISGDAINGSDYAFIPDSIKFNAGEDSVAIVITPFIDGPDDFGQDTVTISYISINACGDTLFSTGSFLILDVPNLVVDAPDLSICPVSNTTLTAEAAGAVPPFVYNWVNTSNDTIQTDSIHGISSLSVPGLVSDTYYLYVTDSCNLITTTDTINIYVNDDMASISTTGDTTLFCAGQTISIGAFPDDLGNVYDYEWFDQIGGVGIDNDSVLTVSPVATITYYVTATNVCNGSTDTDTVNVIVDYTPIEITSITNDTTFQCLGVDYNLDLYSVVQNGTLPYSFGWTGDASSSDSLFQVTMNTPSTYYLEITDACSLKAYDTVVVTFAPYVPMSLTTPTMDSICSGSEAEVSVRVFDGLAPYTISWNNGDTGENIVIETSGSSAIPVEVNVTDNCGQQISTVVEIPIKLCDVIPMNVITPNGDGMNEFVTFINLENYENSKLNVFNRWGKSVYSSDNYKNDWDGGKLNDGTYFYVLEVNDSKSTILKGTFTLLK</sequence>
<dbReference type="InterPro" id="IPR038081">
    <property type="entry name" value="CalX-like_sf"/>
</dbReference>
<organism evidence="1 2">
    <name type="scientific">Vicingus serpentipes</name>
    <dbReference type="NCBI Taxonomy" id="1926625"/>
    <lineage>
        <taxon>Bacteria</taxon>
        <taxon>Pseudomonadati</taxon>
        <taxon>Bacteroidota</taxon>
        <taxon>Flavobacteriia</taxon>
        <taxon>Flavobacteriales</taxon>
        <taxon>Vicingaceae</taxon>
        <taxon>Vicingus</taxon>
    </lineage>
</organism>
<dbReference type="InterPro" id="IPR026341">
    <property type="entry name" value="T9SS_type_B"/>
</dbReference>
<accession>A0A5C6RUY7</accession>
<proteinExistence type="predicted"/>
<protein>
    <submittedName>
        <fullName evidence="1">Gliding motility-associated C-terminal domain-containing protein</fullName>
    </submittedName>
</protein>
<dbReference type="SUPFAM" id="SSF141072">
    <property type="entry name" value="CalX-like"/>
    <property type="match status" value="1"/>
</dbReference>
<keyword evidence="2" id="KW-1185">Reference proteome</keyword>
<evidence type="ECO:0000313" key="1">
    <source>
        <dbReference type="EMBL" id="TXB65340.1"/>
    </source>
</evidence>
<dbReference type="OrthoDB" id="9765926at2"/>
<evidence type="ECO:0000313" key="2">
    <source>
        <dbReference type="Proteomes" id="UP000321721"/>
    </source>
</evidence>
<reference evidence="1 2" key="1">
    <citation type="submission" date="2019-08" db="EMBL/GenBank/DDBJ databases">
        <title>Genome of Vicingus serpentipes NCIMB 15042.</title>
        <authorList>
            <person name="Bowman J.P."/>
        </authorList>
    </citation>
    <scope>NUCLEOTIDE SEQUENCE [LARGE SCALE GENOMIC DNA]</scope>
    <source>
        <strain evidence="1 2">NCIMB 15042</strain>
    </source>
</reference>
<dbReference type="EMBL" id="VOOS01000003">
    <property type="protein sequence ID" value="TXB65340.1"/>
    <property type="molecule type" value="Genomic_DNA"/>
</dbReference>
<dbReference type="NCBIfam" id="TIGR04131">
    <property type="entry name" value="Bac_Flav_CTERM"/>
    <property type="match status" value="1"/>
</dbReference>
<comment type="caution">
    <text evidence="1">The sequence shown here is derived from an EMBL/GenBank/DDBJ whole genome shotgun (WGS) entry which is preliminary data.</text>
</comment>
<dbReference type="NCBIfam" id="NF038133">
    <property type="entry name" value="choice_anch_L"/>
    <property type="match status" value="1"/>
</dbReference>
<dbReference type="AlphaFoldDB" id="A0A5C6RUY7"/>
<gene>
    <name evidence="1" type="ORF">FRY74_07925</name>
</gene>
<name>A0A5C6RUY7_9FLAO</name>
<dbReference type="InterPro" id="IPR049804">
    <property type="entry name" value="Choice_anch_L"/>
</dbReference>
<dbReference type="Pfam" id="PF13585">
    <property type="entry name" value="CHU_C"/>
    <property type="match status" value="1"/>
</dbReference>